<evidence type="ECO:0000313" key="2">
    <source>
        <dbReference type="EMBL" id="TKR60050.1"/>
    </source>
</evidence>
<keyword evidence="1" id="KW-1133">Transmembrane helix</keyword>
<organism evidence="2 3">
    <name type="scientific">Steinernema carpocapsae</name>
    <name type="common">Entomopathogenic nematode</name>
    <dbReference type="NCBI Taxonomy" id="34508"/>
    <lineage>
        <taxon>Eukaryota</taxon>
        <taxon>Metazoa</taxon>
        <taxon>Ecdysozoa</taxon>
        <taxon>Nematoda</taxon>
        <taxon>Chromadorea</taxon>
        <taxon>Rhabditida</taxon>
        <taxon>Tylenchina</taxon>
        <taxon>Panagrolaimomorpha</taxon>
        <taxon>Strongyloidoidea</taxon>
        <taxon>Steinernematidae</taxon>
        <taxon>Steinernema</taxon>
    </lineage>
</organism>
<dbReference type="Proteomes" id="UP000298663">
    <property type="component" value="Unassembled WGS sequence"/>
</dbReference>
<feature type="transmembrane region" description="Helical" evidence="1">
    <location>
        <begin position="43"/>
        <end position="63"/>
    </location>
</feature>
<keyword evidence="1" id="KW-0812">Transmembrane</keyword>
<dbReference type="AlphaFoldDB" id="A0A4U5LV83"/>
<keyword evidence="3" id="KW-1185">Reference proteome</keyword>
<comment type="caution">
    <text evidence="2">The sequence shown here is derived from an EMBL/GenBank/DDBJ whole genome shotgun (WGS) entry which is preliminary data.</text>
</comment>
<sequence length="89" mass="10441">MHFHRLFSSFLLLHRPSSPKLTSLPGFIPSPRMNEADYSDNRLYIAYIFLLLMIIIMFLLGIIESMRSKNNDDKVLSIQRQLHVVGMQY</sequence>
<gene>
    <name evidence="2" type="ORF">L596_029637</name>
</gene>
<reference evidence="2 3" key="2">
    <citation type="journal article" date="2019" name="G3 (Bethesda)">
        <title>Hybrid Assembly of the Genome of the Entomopathogenic Nematode Steinernema carpocapsae Identifies the X-Chromosome.</title>
        <authorList>
            <person name="Serra L."/>
            <person name="Macchietto M."/>
            <person name="Macias-Munoz A."/>
            <person name="McGill C.J."/>
            <person name="Rodriguez I.M."/>
            <person name="Rodriguez B."/>
            <person name="Murad R."/>
            <person name="Mortazavi A."/>
        </authorList>
    </citation>
    <scope>NUCLEOTIDE SEQUENCE [LARGE SCALE GENOMIC DNA]</scope>
    <source>
        <strain evidence="2 3">ALL</strain>
    </source>
</reference>
<reference evidence="2 3" key="1">
    <citation type="journal article" date="2015" name="Genome Biol.">
        <title>Comparative genomics of Steinernema reveals deeply conserved gene regulatory networks.</title>
        <authorList>
            <person name="Dillman A.R."/>
            <person name="Macchietto M."/>
            <person name="Porter C.F."/>
            <person name="Rogers A."/>
            <person name="Williams B."/>
            <person name="Antoshechkin I."/>
            <person name="Lee M.M."/>
            <person name="Goodwin Z."/>
            <person name="Lu X."/>
            <person name="Lewis E.E."/>
            <person name="Goodrich-Blair H."/>
            <person name="Stock S.P."/>
            <person name="Adams B.J."/>
            <person name="Sternberg P.W."/>
            <person name="Mortazavi A."/>
        </authorList>
    </citation>
    <scope>NUCLEOTIDE SEQUENCE [LARGE SCALE GENOMIC DNA]</scope>
    <source>
        <strain evidence="2 3">ALL</strain>
    </source>
</reference>
<dbReference type="EMBL" id="AZBU02000012">
    <property type="protein sequence ID" value="TKR60050.1"/>
    <property type="molecule type" value="Genomic_DNA"/>
</dbReference>
<accession>A0A4U5LV83</accession>
<protein>
    <submittedName>
        <fullName evidence="2">Uncharacterized protein</fullName>
    </submittedName>
</protein>
<evidence type="ECO:0000256" key="1">
    <source>
        <dbReference type="SAM" id="Phobius"/>
    </source>
</evidence>
<name>A0A4U5LV83_STECR</name>
<proteinExistence type="predicted"/>
<evidence type="ECO:0000313" key="3">
    <source>
        <dbReference type="Proteomes" id="UP000298663"/>
    </source>
</evidence>
<keyword evidence="1" id="KW-0472">Membrane</keyword>